<sequence>METKHFFFDYDGTLTSPLTHKVPESARRALDALVQAGHTVALCTGRLQCNAMELVAASELPFTTVVADGGNSVTVDDTILWMDPLPIEPVRALLRRLDRDGIPWSVITDNELARYAPSDEFERRSPDYYTPTYVRPDLTPEALDRVFKVFVPCKPGEERRLDLSGVPWVRYNPYSIYVEPIAKGEGIKRLMEHLDAPLKDVVVFGDGMNDLSMFLPDWTSIALGNACDELKERATFVTSDVDDDGVLRACSQFGWI</sequence>
<reference evidence="1" key="2">
    <citation type="journal article" date="2021" name="PeerJ">
        <title>Extensive microbial diversity within the chicken gut microbiome revealed by metagenomics and culture.</title>
        <authorList>
            <person name="Gilroy R."/>
            <person name="Ravi A."/>
            <person name="Getino M."/>
            <person name="Pursley I."/>
            <person name="Horton D.L."/>
            <person name="Alikhan N.F."/>
            <person name="Baker D."/>
            <person name="Gharbi K."/>
            <person name="Hall N."/>
            <person name="Watson M."/>
            <person name="Adriaenssens E.M."/>
            <person name="Foster-Nyarko E."/>
            <person name="Jarju S."/>
            <person name="Secka A."/>
            <person name="Antonio M."/>
            <person name="Oren A."/>
            <person name="Chaudhuri R.R."/>
            <person name="La Ragione R."/>
            <person name="Hildebrand F."/>
            <person name="Pallen M.J."/>
        </authorList>
    </citation>
    <scope>NUCLEOTIDE SEQUENCE</scope>
    <source>
        <strain evidence="1">ChiGjej1B1-2707</strain>
    </source>
</reference>
<dbReference type="InterPro" id="IPR023214">
    <property type="entry name" value="HAD_sf"/>
</dbReference>
<protein>
    <submittedName>
        <fullName evidence="1">HAD-IIB family hydrolase</fullName>
    </submittedName>
</protein>
<dbReference type="Gene3D" id="3.40.50.1000">
    <property type="entry name" value="HAD superfamily/HAD-like"/>
    <property type="match status" value="1"/>
</dbReference>
<dbReference type="PANTHER" id="PTHR10000:SF25">
    <property type="entry name" value="PHOSPHATASE YKRA-RELATED"/>
    <property type="match status" value="1"/>
</dbReference>
<organism evidence="1 2">
    <name type="scientific">Candidatus Aveggerthella stercoripullorum</name>
    <dbReference type="NCBI Taxonomy" id="2840688"/>
    <lineage>
        <taxon>Bacteria</taxon>
        <taxon>Bacillati</taxon>
        <taxon>Actinomycetota</taxon>
        <taxon>Coriobacteriia</taxon>
        <taxon>Eggerthellales</taxon>
        <taxon>Eggerthellaceae</taxon>
        <taxon>Eggerthellaceae incertae sedis</taxon>
        <taxon>Candidatus Aveggerthella</taxon>
    </lineage>
</organism>
<dbReference type="Gene3D" id="3.30.1240.10">
    <property type="match status" value="1"/>
</dbReference>
<dbReference type="InterPro" id="IPR036412">
    <property type="entry name" value="HAD-like_sf"/>
</dbReference>
<dbReference type="NCBIfam" id="TIGR01484">
    <property type="entry name" value="HAD-SF-IIB"/>
    <property type="match status" value="1"/>
</dbReference>
<dbReference type="AlphaFoldDB" id="A0A9D1A052"/>
<dbReference type="GO" id="GO:0005829">
    <property type="term" value="C:cytosol"/>
    <property type="evidence" value="ECO:0007669"/>
    <property type="project" value="TreeGrafter"/>
</dbReference>
<dbReference type="InterPro" id="IPR006379">
    <property type="entry name" value="HAD-SF_hydro_IIB"/>
</dbReference>
<dbReference type="EMBL" id="DVGB01000059">
    <property type="protein sequence ID" value="HIR01612.1"/>
    <property type="molecule type" value="Genomic_DNA"/>
</dbReference>
<dbReference type="Proteomes" id="UP000824261">
    <property type="component" value="Unassembled WGS sequence"/>
</dbReference>
<keyword evidence="1" id="KW-0378">Hydrolase</keyword>
<evidence type="ECO:0000313" key="1">
    <source>
        <dbReference type="EMBL" id="HIR01612.1"/>
    </source>
</evidence>
<dbReference type="PANTHER" id="PTHR10000">
    <property type="entry name" value="PHOSPHOSERINE PHOSPHATASE"/>
    <property type="match status" value="1"/>
</dbReference>
<dbReference type="Pfam" id="PF08282">
    <property type="entry name" value="Hydrolase_3"/>
    <property type="match status" value="1"/>
</dbReference>
<dbReference type="GO" id="GO:0000287">
    <property type="term" value="F:magnesium ion binding"/>
    <property type="evidence" value="ECO:0007669"/>
    <property type="project" value="TreeGrafter"/>
</dbReference>
<dbReference type="GO" id="GO:0016791">
    <property type="term" value="F:phosphatase activity"/>
    <property type="evidence" value="ECO:0007669"/>
    <property type="project" value="UniProtKB-ARBA"/>
</dbReference>
<accession>A0A9D1A052</accession>
<comment type="caution">
    <text evidence="1">The sequence shown here is derived from an EMBL/GenBank/DDBJ whole genome shotgun (WGS) entry which is preliminary data.</text>
</comment>
<name>A0A9D1A052_9ACTN</name>
<gene>
    <name evidence="1" type="ORF">IAA69_05040</name>
</gene>
<evidence type="ECO:0000313" key="2">
    <source>
        <dbReference type="Proteomes" id="UP000824261"/>
    </source>
</evidence>
<reference evidence="1" key="1">
    <citation type="submission" date="2020-10" db="EMBL/GenBank/DDBJ databases">
        <authorList>
            <person name="Gilroy R."/>
        </authorList>
    </citation>
    <scope>NUCLEOTIDE SEQUENCE</scope>
    <source>
        <strain evidence="1">ChiGjej1B1-2707</strain>
    </source>
</reference>
<dbReference type="SUPFAM" id="SSF56784">
    <property type="entry name" value="HAD-like"/>
    <property type="match status" value="1"/>
</dbReference>
<proteinExistence type="predicted"/>